<name>A0ABN6CRR0_9ACTN</name>
<dbReference type="Proteomes" id="UP000676967">
    <property type="component" value="Chromosome"/>
</dbReference>
<accession>A0ABN6CRR0</accession>
<dbReference type="Pfam" id="PF16655">
    <property type="entry name" value="PhoD_N"/>
    <property type="match status" value="1"/>
</dbReference>
<dbReference type="CDD" id="cd07389">
    <property type="entry name" value="MPP_PhoD"/>
    <property type="match status" value="1"/>
</dbReference>
<dbReference type="Pfam" id="PF09423">
    <property type="entry name" value="PhoD"/>
    <property type="match status" value="1"/>
</dbReference>
<dbReference type="InterPro" id="IPR052900">
    <property type="entry name" value="Phospholipid_Metab_Enz"/>
</dbReference>
<evidence type="ECO:0000259" key="2">
    <source>
        <dbReference type="Pfam" id="PF09423"/>
    </source>
</evidence>
<proteinExistence type="predicted"/>
<feature type="signal peptide" evidence="1">
    <location>
        <begin position="1"/>
        <end position="26"/>
    </location>
</feature>
<keyword evidence="1" id="KW-0732">Signal</keyword>
<feature type="chain" id="PRO_5047436204" evidence="1">
    <location>
        <begin position="27"/>
        <end position="514"/>
    </location>
</feature>
<dbReference type="InterPro" id="IPR038607">
    <property type="entry name" value="PhoD-like_sf"/>
</dbReference>
<dbReference type="InterPro" id="IPR029052">
    <property type="entry name" value="Metallo-depent_PP-like"/>
</dbReference>
<feature type="domain" description="PhoD-like phosphatase metallophosphatase" evidence="2">
    <location>
        <begin position="147"/>
        <end position="483"/>
    </location>
</feature>
<dbReference type="InterPro" id="IPR032093">
    <property type="entry name" value="PhoD_N"/>
</dbReference>
<dbReference type="RefSeq" id="WP_189331596.1">
    <property type="nucleotide sequence ID" value="NZ_AP023356.1"/>
</dbReference>
<dbReference type="Gene3D" id="3.60.21.70">
    <property type="entry name" value="PhoD-like phosphatase"/>
    <property type="match status" value="1"/>
</dbReference>
<dbReference type="Gene3D" id="2.60.40.380">
    <property type="entry name" value="Purple acid phosphatase-like, N-terminal"/>
    <property type="match status" value="1"/>
</dbReference>
<gene>
    <name evidence="4" type="ORF">Aiant_74960</name>
</gene>
<feature type="domain" description="Phospholipase D N-terminal" evidence="3">
    <location>
        <begin position="38"/>
        <end position="134"/>
    </location>
</feature>
<evidence type="ECO:0000259" key="3">
    <source>
        <dbReference type="Pfam" id="PF16655"/>
    </source>
</evidence>
<reference evidence="4 5" key="1">
    <citation type="submission" date="2020-08" db="EMBL/GenBank/DDBJ databases">
        <title>Whole genome shotgun sequence of Actinoplanes ianthinogenes NBRC 13996.</title>
        <authorList>
            <person name="Komaki H."/>
            <person name="Tamura T."/>
        </authorList>
    </citation>
    <scope>NUCLEOTIDE SEQUENCE [LARGE SCALE GENOMIC DNA]</scope>
    <source>
        <strain evidence="4 5">NBRC 13996</strain>
    </source>
</reference>
<protein>
    <submittedName>
        <fullName evidence="4">Alkaline phosphatase</fullName>
    </submittedName>
</protein>
<keyword evidence="5" id="KW-1185">Reference proteome</keyword>
<organism evidence="4 5">
    <name type="scientific">Actinoplanes ianthinogenes</name>
    <dbReference type="NCBI Taxonomy" id="122358"/>
    <lineage>
        <taxon>Bacteria</taxon>
        <taxon>Bacillati</taxon>
        <taxon>Actinomycetota</taxon>
        <taxon>Actinomycetes</taxon>
        <taxon>Micromonosporales</taxon>
        <taxon>Micromonosporaceae</taxon>
        <taxon>Actinoplanes</taxon>
    </lineage>
</organism>
<dbReference type="SUPFAM" id="SSF56300">
    <property type="entry name" value="Metallo-dependent phosphatases"/>
    <property type="match status" value="1"/>
</dbReference>
<evidence type="ECO:0000313" key="4">
    <source>
        <dbReference type="EMBL" id="BCJ46839.1"/>
    </source>
</evidence>
<evidence type="ECO:0000313" key="5">
    <source>
        <dbReference type="Proteomes" id="UP000676967"/>
    </source>
</evidence>
<dbReference type="EMBL" id="AP023356">
    <property type="protein sequence ID" value="BCJ46839.1"/>
    <property type="molecule type" value="Genomic_DNA"/>
</dbReference>
<evidence type="ECO:0000256" key="1">
    <source>
        <dbReference type="SAM" id="SignalP"/>
    </source>
</evidence>
<dbReference type="PANTHER" id="PTHR43606">
    <property type="entry name" value="PHOSPHATASE, PUTATIVE (AFU_ORTHOLOGUE AFUA_6G08710)-RELATED"/>
    <property type="match status" value="1"/>
</dbReference>
<sequence length="514" mass="56776">MLLPRRRLFALGGAALVASVPASARAGGPVRSGFPFTLGVASGDPLLTGVLLWTRLAPRPLEPAGGLPPVPCPVSWQVAEDSGFRTVVRAGETVARPEYGHSVHLDVQGLRPGREYFYRFRSGGHLSPVGRTRTAPAKNASPDAMRFAIASCQAYGDGYYEAWRHLAGENLDLVFFLGDYIYEGAITSAGGSRMDATLKLPDTFELETDTLDLYRMRYALYRTDPDLQAAHAAGPWVLTWDDHEVQDNYAGGVPRFTTTPAADFLVRRANAYRAYWENQPLRPPRQPAGPDMSLYRRFRFGDLAHAYVLDTRQYRSDQACGDNLRAGCADRDDPRRTLLGAPQRDWLLEKMGRSPARWNLLAQQVMMAELRFGGPANRLDMDKWDGYTADRARILSLAGTMPGTVVLSGDIHYNYAADLRVRPEAPVVAVELVGTSITSGGDGSDRTPQLDMQMKFNPHLRLANAQRGYVRCELTRDRLRADFRVMSQVTKRGGSISTRASFVSERGRPGLVPA</sequence>
<dbReference type="InterPro" id="IPR018946">
    <property type="entry name" value="PhoD-like_MPP"/>
</dbReference>
<dbReference type="PANTHER" id="PTHR43606:SF2">
    <property type="entry name" value="ALKALINE PHOSPHATASE FAMILY PROTEIN (AFU_ORTHOLOGUE AFUA_5G03860)"/>
    <property type="match status" value="1"/>
</dbReference>